<dbReference type="EMBL" id="BMZB01000001">
    <property type="protein sequence ID" value="GGZ26918.1"/>
    <property type="molecule type" value="Genomic_DNA"/>
</dbReference>
<keyword evidence="1" id="KW-1133">Transmembrane helix</keyword>
<name>A0A918PY79_9CAUL</name>
<reference evidence="2" key="1">
    <citation type="journal article" date="2014" name="Int. J. Syst. Evol. Microbiol.">
        <title>Complete genome sequence of Corynebacterium casei LMG S-19264T (=DSM 44701T), isolated from a smear-ripened cheese.</title>
        <authorList>
            <consortium name="US DOE Joint Genome Institute (JGI-PGF)"/>
            <person name="Walter F."/>
            <person name="Albersmeier A."/>
            <person name="Kalinowski J."/>
            <person name="Ruckert C."/>
        </authorList>
    </citation>
    <scope>NUCLEOTIDE SEQUENCE</scope>
    <source>
        <strain evidence="2">KCTC 32296</strain>
    </source>
</reference>
<keyword evidence="1" id="KW-0812">Transmembrane</keyword>
<dbReference type="Proteomes" id="UP000662572">
    <property type="component" value="Unassembled WGS sequence"/>
</dbReference>
<sequence>MSDPLTLKNDIDYMKALAQDGGRRPIINGGSLFWAGITFGAASLIHYGFWTEVIPMPNPWFSAVNWLGAGLIYAVLAVLSIRGSIKKYGHGGSMNVAIGNIWSGIGFAIFVIAMCLIVAGTHLEQMEATMSMLAPAILVLYGLGWWIVSAISGQGWLKFVCFGAFLGAAGTSFMAGEPEQFLAYAACLILFATVPGLVIMLQAKKV</sequence>
<keyword evidence="3" id="KW-1185">Reference proteome</keyword>
<accession>A0A918PY79</accession>
<feature type="transmembrane region" description="Helical" evidence="1">
    <location>
        <begin position="101"/>
        <end position="123"/>
    </location>
</feature>
<feature type="transmembrane region" description="Helical" evidence="1">
    <location>
        <begin position="181"/>
        <end position="201"/>
    </location>
</feature>
<protein>
    <submittedName>
        <fullName evidence="2">Uncharacterized protein</fullName>
    </submittedName>
</protein>
<keyword evidence="1" id="KW-0472">Membrane</keyword>
<gene>
    <name evidence="2" type="ORF">GCM10011273_10640</name>
</gene>
<organism evidence="2 3">
    <name type="scientific">Asticcacaulis endophyticus</name>
    <dbReference type="NCBI Taxonomy" id="1395890"/>
    <lineage>
        <taxon>Bacteria</taxon>
        <taxon>Pseudomonadati</taxon>
        <taxon>Pseudomonadota</taxon>
        <taxon>Alphaproteobacteria</taxon>
        <taxon>Caulobacterales</taxon>
        <taxon>Caulobacteraceae</taxon>
        <taxon>Asticcacaulis</taxon>
    </lineage>
</organism>
<dbReference type="RefSeq" id="WP_189485336.1">
    <property type="nucleotide sequence ID" value="NZ_BMZB01000001.1"/>
</dbReference>
<feature type="transmembrane region" description="Helical" evidence="1">
    <location>
        <begin position="155"/>
        <end position="175"/>
    </location>
</feature>
<dbReference type="AlphaFoldDB" id="A0A918PY79"/>
<feature type="transmembrane region" description="Helical" evidence="1">
    <location>
        <begin position="129"/>
        <end position="148"/>
    </location>
</feature>
<evidence type="ECO:0000313" key="3">
    <source>
        <dbReference type="Proteomes" id="UP000662572"/>
    </source>
</evidence>
<evidence type="ECO:0000313" key="2">
    <source>
        <dbReference type="EMBL" id="GGZ26918.1"/>
    </source>
</evidence>
<comment type="caution">
    <text evidence="2">The sequence shown here is derived from an EMBL/GenBank/DDBJ whole genome shotgun (WGS) entry which is preliminary data.</text>
</comment>
<feature type="transmembrane region" description="Helical" evidence="1">
    <location>
        <begin position="32"/>
        <end position="51"/>
    </location>
</feature>
<feature type="transmembrane region" description="Helical" evidence="1">
    <location>
        <begin position="63"/>
        <end position="81"/>
    </location>
</feature>
<proteinExistence type="predicted"/>
<reference evidence="2" key="2">
    <citation type="submission" date="2020-09" db="EMBL/GenBank/DDBJ databases">
        <authorList>
            <person name="Sun Q."/>
            <person name="Kim S."/>
        </authorList>
    </citation>
    <scope>NUCLEOTIDE SEQUENCE</scope>
    <source>
        <strain evidence="2">KCTC 32296</strain>
    </source>
</reference>
<evidence type="ECO:0000256" key="1">
    <source>
        <dbReference type="SAM" id="Phobius"/>
    </source>
</evidence>